<keyword evidence="5" id="KW-1185">Reference proteome</keyword>
<dbReference type="NCBIfam" id="TIGR00996">
    <property type="entry name" value="Mtu_fam_mce"/>
    <property type="match status" value="1"/>
</dbReference>
<dbReference type="Pfam" id="PF11887">
    <property type="entry name" value="Mce4_CUP1"/>
    <property type="match status" value="1"/>
</dbReference>
<accession>A0ABW0ZZ67</accession>
<gene>
    <name evidence="4" type="ORF">ACFPZN_21500</name>
</gene>
<feature type="chain" id="PRO_5046321407" evidence="1">
    <location>
        <begin position="33"/>
        <end position="350"/>
    </location>
</feature>
<evidence type="ECO:0000259" key="2">
    <source>
        <dbReference type="Pfam" id="PF02470"/>
    </source>
</evidence>
<evidence type="ECO:0000259" key="3">
    <source>
        <dbReference type="Pfam" id="PF11887"/>
    </source>
</evidence>
<dbReference type="EMBL" id="JBHSON010000029">
    <property type="protein sequence ID" value="MFC5748211.1"/>
    <property type="molecule type" value="Genomic_DNA"/>
</dbReference>
<reference evidence="5" key="1">
    <citation type="journal article" date="2019" name="Int. J. Syst. Evol. Microbiol.">
        <title>The Global Catalogue of Microorganisms (GCM) 10K type strain sequencing project: providing services to taxonomists for standard genome sequencing and annotation.</title>
        <authorList>
            <consortium name="The Broad Institute Genomics Platform"/>
            <consortium name="The Broad Institute Genome Sequencing Center for Infectious Disease"/>
            <person name="Wu L."/>
            <person name="Ma J."/>
        </authorList>
    </citation>
    <scope>NUCLEOTIDE SEQUENCE [LARGE SCALE GENOMIC DNA]</scope>
    <source>
        <strain evidence="5">KCTC 42087</strain>
    </source>
</reference>
<feature type="domain" description="Mammalian cell entry C-terminal" evidence="3">
    <location>
        <begin position="126"/>
        <end position="296"/>
    </location>
</feature>
<dbReference type="InterPro" id="IPR005693">
    <property type="entry name" value="Mce"/>
</dbReference>
<dbReference type="PANTHER" id="PTHR33371">
    <property type="entry name" value="INTERMEMBRANE PHOSPHOLIPID TRANSPORT SYSTEM BINDING PROTEIN MLAD-RELATED"/>
    <property type="match status" value="1"/>
</dbReference>
<dbReference type="InterPro" id="IPR003399">
    <property type="entry name" value="Mce/MlaD"/>
</dbReference>
<proteinExistence type="predicted"/>
<dbReference type="Proteomes" id="UP001596074">
    <property type="component" value="Unassembled WGS sequence"/>
</dbReference>
<feature type="signal peptide" evidence="1">
    <location>
        <begin position="1"/>
        <end position="32"/>
    </location>
</feature>
<evidence type="ECO:0000313" key="4">
    <source>
        <dbReference type="EMBL" id="MFC5748211.1"/>
    </source>
</evidence>
<protein>
    <submittedName>
        <fullName evidence="4">MCE family protein</fullName>
    </submittedName>
</protein>
<organism evidence="4 5">
    <name type="scientific">Actinomadura rugatobispora</name>
    <dbReference type="NCBI Taxonomy" id="1994"/>
    <lineage>
        <taxon>Bacteria</taxon>
        <taxon>Bacillati</taxon>
        <taxon>Actinomycetota</taxon>
        <taxon>Actinomycetes</taxon>
        <taxon>Streptosporangiales</taxon>
        <taxon>Thermomonosporaceae</taxon>
        <taxon>Actinomadura</taxon>
    </lineage>
</organism>
<dbReference type="RefSeq" id="WP_378283852.1">
    <property type="nucleotide sequence ID" value="NZ_JBHSON010000029.1"/>
</dbReference>
<dbReference type="InterPro" id="IPR052336">
    <property type="entry name" value="MlaD_Phospholipid_Transporter"/>
</dbReference>
<dbReference type="Pfam" id="PF02470">
    <property type="entry name" value="MlaD"/>
    <property type="match status" value="1"/>
</dbReference>
<evidence type="ECO:0000256" key="1">
    <source>
        <dbReference type="SAM" id="SignalP"/>
    </source>
</evidence>
<dbReference type="PANTHER" id="PTHR33371:SF16">
    <property type="entry name" value="MCE-FAMILY PROTEIN MCE3F"/>
    <property type="match status" value="1"/>
</dbReference>
<sequence length="350" mass="35254">MSDAALSARSRALYAALGAGALAAAVTTAAVAALPGDSGATRYTAAFGRAGQGLDARSDVKVRGVTVGTVESVGLEPDGRVRVRLRVERGVRIPRDARARIDPVSIFGPKEISLDLGPAAGRGPYLADGGTITRTQDPADPADTARPLYDTARAIDPQDMATIVHTLAQGTAGQGPALRRTIGNGSRVIDAAHADRAVINGLINDLGGLGGTLQNRGGALVGTARDAGALSASLGDRPDKVTRLLDQAAQVSSRVGDDLQGHGDDLGRIVDGAGRTANVAAARSGELLMLVDALNGFFDGLASVMTAAGPEGTRPAVLKGTLPLDACAIVADLCGPAGSGVPSSPAGRRR</sequence>
<dbReference type="InterPro" id="IPR024516">
    <property type="entry name" value="Mce_C"/>
</dbReference>
<evidence type="ECO:0000313" key="5">
    <source>
        <dbReference type="Proteomes" id="UP001596074"/>
    </source>
</evidence>
<keyword evidence="1" id="KW-0732">Signal</keyword>
<name>A0ABW0ZZ67_9ACTN</name>
<comment type="caution">
    <text evidence="4">The sequence shown here is derived from an EMBL/GenBank/DDBJ whole genome shotgun (WGS) entry which is preliminary data.</text>
</comment>
<feature type="domain" description="Mce/MlaD" evidence="2">
    <location>
        <begin position="41"/>
        <end position="115"/>
    </location>
</feature>